<dbReference type="AlphaFoldDB" id="A0A6V8LYU7"/>
<evidence type="ECO:0000313" key="4">
    <source>
        <dbReference type="Proteomes" id="UP000494245"/>
    </source>
</evidence>
<feature type="chain" id="PRO_5028818329" evidence="2">
    <location>
        <begin position="27"/>
        <end position="244"/>
    </location>
</feature>
<feature type="compositionally biased region" description="Low complexity" evidence="1">
    <location>
        <begin position="186"/>
        <end position="198"/>
    </location>
</feature>
<dbReference type="EMBL" id="BLTE01000022">
    <property type="protein sequence ID" value="GFK95761.1"/>
    <property type="molecule type" value="Genomic_DNA"/>
</dbReference>
<keyword evidence="4" id="KW-1185">Reference proteome</keyword>
<dbReference type="Proteomes" id="UP000494245">
    <property type="component" value="Unassembled WGS sequence"/>
</dbReference>
<comment type="caution">
    <text evidence="3">The sequence shown here is derived from an EMBL/GenBank/DDBJ whole genome shotgun (WGS) entry which is preliminary data.</text>
</comment>
<organism evidence="3 4">
    <name type="scientific">Fundidesulfovibrio magnetotacticus</name>
    <dbReference type="NCBI Taxonomy" id="2730080"/>
    <lineage>
        <taxon>Bacteria</taxon>
        <taxon>Pseudomonadati</taxon>
        <taxon>Thermodesulfobacteriota</taxon>
        <taxon>Desulfovibrionia</taxon>
        <taxon>Desulfovibrionales</taxon>
        <taxon>Desulfovibrionaceae</taxon>
        <taxon>Fundidesulfovibrio</taxon>
    </lineage>
</organism>
<keyword evidence="2" id="KW-0732">Signal</keyword>
<evidence type="ECO:0000313" key="3">
    <source>
        <dbReference type="EMBL" id="GFK95761.1"/>
    </source>
</evidence>
<reference evidence="3 4" key="1">
    <citation type="submission" date="2020-04" db="EMBL/GenBank/DDBJ databases">
        <authorList>
            <consortium name="Desulfovibrio sp. FSS-1 genome sequencing consortium"/>
            <person name="Shimoshige H."/>
            <person name="Kobayashi H."/>
            <person name="Maekawa T."/>
        </authorList>
    </citation>
    <scope>NUCLEOTIDE SEQUENCE [LARGE SCALE GENOMIC DNA]</scope>
    <source>
        <strain evidence="3 4">SIID29052-01</strain>
    </source>
</reference>
<gene>
    <name evidence="3" type="ORF">NNJEOMEG_03629</name>
</gene>
<name>A0A6V8LYU7_9BACT</name>
<evidence type="ECO:0000256" key="2">
    <source>
        <dbReference type="SAM" id="SignalP"/>
    </source>
</evidence>
<feature type="region of interest" description="Disordered" evidence="1">
    <location>
        <begin position="186"/>
        <end position="244"/>
    </location>
</feature>
<sequence length="244" mass="26476">MRLFPAAALALLNILALALACGPVRAMPKNDIQLVQSARFPFDTTLTVKQAMERYFYFSNITWSVSYDVTGRKVVEARGYFDMAKVRTRTDPSTCVNRAGVSVGLNPGQPFMVLQYRPDFLGQTAQLFYSGLWELHDEARLDDPDLLWAKALVTDELPSPVPLCDMPLDQISPLDQLAIQEAPVVDPGAPAADPAAEAKTQTPQGTPRVSPDATKSPLPPAVQPASDVAKKAKETPPTPTSTGR</sequence>
<reference evidence="3 4" key="2">
    <citation type="submission" date="2020-05" db="EMBL/GenBank/DDBJ databases">
        <title>Draft genome sequence of Desulfovibrio sp. strainFSS-1.</title>
        <authorList>
            <person name="Shimoshige H."/>
            <person name="Kobayashi H."/>
            <person name="Maekawa T."/>
        </authorList>
    </citation>
    <scope>NUCLEOTIDE SEQUENCE [LARGE SCALE GENOMIC DNA]</scope>
    <source>
        <strain evidence="3 4">SIID29052-01</strain>
    </source>
</reference>
<protein>
    <submittedName>
        <fullName evidence="3">Uncharacterized protein</fullName>
    </submittedName>
</protein>
<dbReference type="PROSITE" id="PS51257">
    <property type="entry name" value="PROKAR_LIPOPROTEIN"/>
    <property type="match status" value="1"/>
</dbReference>
<proteinExistence type="predicted"/>
<evidence type="ECO:0000256" key="1">
    <source>
        <dbReference type="SAM" id="MobiDB-lite"/>
    </source>
</evidence>
<accession>A0A6V8LYU7</accession>
<dbReference type="RefSeq" id="WP_173086903.1">
    <property type="nucleotide sequence ID" value="NZ_BLTE01000022.1"/>
</dbReference>
<feature type="signal peptide" evidence="2">
    <location>
        <begin position="1"/>
        <end position="26"/>
    </location>
</feature>